<evidence type="ECO:0008006" key="4">
    <source>
        <dbReference type="Google" id="ProtNLM"/>
    </source>
</evidence>
<accession>A0ABQ0QHG1</accession>
<dbReference type="Proteomes" id="UP001062443">
    <property type="component" value="Unassembled WGS sequence"/>
</dbReference>
<protein>
    <recommendedName>
        <fullName evidence="4">ABC transporter permease</fullName>
    </recommendedName>
</protein>
<proteinExistence type="predicted"/>
<dbReference type="RefSeq" id="WP_068168867.1">
    <property type="nucleotide sequence ID" value="NZ_BAQB01000005.1"/>
</dbReference>
<keyword evidence="3" id="KW-1185">Reference proteome</keyword>
<gene>
    <name evidence="2" type="ORF">AA106556_0596</name>
</gene>
<feature type="region of interest" description="Disordered" evidence="1">
    <location>
        <begin position="115"/>
        <end position="140"/>
    </location>
</feature>
<evidence type="ECO:0000313" key="2">
    <source>
        <dbReference type="EMBL" id="GBR44940.1"/>
    </source>
</evidence>
<organism evidence="2 3">
    <name type="scientific">Neokomagataea tanensis NBRC 106556</name>
    <dbReference type="NCBI Taxonomy" id="1223519"/>
    <lineage>
        <taxon>Bacteria</taxon>
        <taxon>Pseudomonadati</taxon>
        <taxon>Pseudomonadota</taxon>
        <taxon>Alphaproteobacteria</taxon>
        <taxon>Acetobacterales</taxon>
        <taxon>Acetobacteraceae</taxon>
        <taxon>Neokomagataea</taxon>
    </lineage>
</organism>
<name>A0ABQ0QHG1_9PROT</name>
<evidence type="ECO:0000256" key="1">
    <source>
        <dbReference type="SAM" id="MobiDB-lite"/>
    </source>
</evidence>
<evidence type="ECO:0000313" key="3">
    <source>
        <dbReference type="Proteomes" id="UP001062443"/>
    </source>
</evidence>
<reference evidence="2" key="1">
    <citation type="submission" date="2013-04" db="EMBL/GenBank/DDBJ databases">
        <title>The genome sequencing project of 58 acetic acid bacteria.</title>
        <authorList>
            <person name="Okamoto-Kainuma A."/>
            <person name="Ishikawa M."/>
            <person name="Umino S."/>
            <person name="Koizumi Y."/>
            <person name="Shiwa Y."/>
            <person name="Yoshikawa H."/>
            <person name="Matsutani M."/>
            <person name="Matsushita K."/>
        </authorList>
    </citation>
    <scope>NUCLEOTIDE SEQUENCE</scope>
    <source>
        <strain evidence="2">NBRC 106556</strain>
    </source>
</reference>
<feature type="compositionally biased region" description="Basic and acidic residues" evidence="1">
    <location>
        <begin position="119"/>
        <end position="139"/>
    </location>
</feature>
<sequence length="255" mass="27903">MTRPFTFFCAVLAALSGLFLYTKKHNTTMLDQSITQIVRDTQKVQSQTATLRTEWALLNQPDRLNTLSTRFLPNLHPMTPDQFVRISAAEARLPAPGGKAPEHNAEATLALNVPAPHGTRTEPRIVSRPETRPETHTEARSIAAPLRVASNTPISAANVPHSHADRIMHAHARMTDLASAEPAHSPVSNVMETAHVRLASFHGLRHASNIATTWHTAPTPQAPNLTHLADIRAHNRHKFVESANDTLPPPAPLAN</sequence>
<comment type="caution">
    <text evidence="2">The sequence shown here is derived from an EMBL/GenBank/DDBJ whole genome shotgun (WGS) entry which is preliminary data.</text>
</comment>
<dbReference type="EMBL" id="BAQB01000005">
    <property type="protein sequence ID" value="GBR44940.1"/>
    <property type="molecule type" value="Genomic_DNA"/>
</dbReference>